<evidence type="ECO:0000313" key="4">
    <source>
        <dbReference type="Proteomes" id="UP000215215"/>
    </source>
</evidence>
<dbReference type="InterPro" id="IPR026037">
    <property type="entry name" value="PgpA"/>
</dbReference>
<dbReference type="Pfam" id="PF04608">
    <property type="entry name" value="PgpA"/>
    <property type="match status" value="1"/>
</dbReference>
<dbReference type="EMBL" id="NOZQ01000071">
    <property type="protein sequence ID" value="OYD16345.1"/>
    <property type="molecule type" value="Genomic_DNA"/>
</dbReference>
<accession>A0A235BXR7</accession>
<dbReference type="PIRSF" id="PIRSF006162">
    <property type="entry name" value="PgpA"/>
    <property type="match status" value="1"/>
</dbReference>
<dbReference type="Proteomes" id="UP000215215">
    <property type="component" value="Unassembled WGS sequence"/>
</dbReference>
<evidence type="ECO:0000313" key="3">
    <source>
        <dbReference type="EMBL" id="OYD16345.1"/>
    </source>
</evidence>
<name>A0A235BXR7_UNCW3</name>
<dbReference type="PANTHER" id="PTHR36305">
    <property type="entry name" value="PHOSPHATIDYLGLYCEROPHOSPHATASE A"/>
    <property type="match status" value="1"/>
</dbReference>
<feature type="transmembrane region" description="Helical" evidence="1">
    <location>
        <begin position="126"/>
        <end position="148"/>
    </location>
</feature>
<keyword evidence="1" id="KW-0812">Transmembrane</keyword>
<gene>
    <name evidence="3" type="ORF">CH333_03675</name>
</gene>
<dbReference type="AlphaFoldDB" id="A0A235BXR7"/>
<organism evidence="3 4">
    <name type="scientific">candidate division WOR-3 bacterium JGI_Cruoil_03_44_89</name>
    <dbReference type="NCBI Taxonomy" id="1973748"/>
    <lineage>
        <taxon>Bacteria</taxon>
        <taxon>Bacteria division WOR-3</taxon>
    </lineage>
</organism>
<dbReference type="InterPro" id="IPR036681">
    <property type="entry name" value="PgpA-like_sf"/>
</dbReference>
<keyword evidence="1" id="KW-0472">Membrane</keyword>
<protein>
    <recommendedName>
        <fullName evidence="2">YutG/PgpA domain-containing protein</fullName>
    </recommendedName>
</protein>
<sequence length="150" mass="17433">MVKKWFEITLGTGFFTGYLPLAPATWGSGLALLIFFLIPKLVWLQSLIIILLFFYGVYLSGKLEELWGKDARRIVIDEVCGMFLSLFLLSWNWKIGIIGFLLFRFFDIVKPFPIRRSQVLPGGWGIMIDDVIAAFYTNIVLRIIILFFRW</sequence>
<dbReference type="GO" id="GO:0008962">
    <property type="term" value="F:phosphatidylglycerophosphatase activity"/>
    <property type="evidence" value="ECO:0007669"/>
    <property type="project" value="InterPro"/>
</dbReference>
<dbReference type="SUPFAM" id="SSF101307">
    <property type="entry name" value="YutG-like"/>
    <property type="match status" value="1"/>
</dbReference>
<dbReference type="PANTHER" id="PTHR36305:SF1">
    <property type="entry name" value="PHOSPHATIDYLGLYCEROPHOSPHATASE A"/>
    <property type="match status" value="1"/>
</dbReference>
<evidence type="ECO:0000259" key="2">
    <source>
        <dbReference type="Pfam" id="PF04608"/>
    </source>
</evidence>
<proteinExistence type="predicted"/>
<keyword evidence="1" id="KW-1133">Transmembrane helix</keyword>
<feature type="transmembrane region" description="Helical" evidence="1">
    <location>
        <begin position="82"/>
        <end position="106"/>
    </location>
</feature>
<reference evidence="3 4" key="1">
    <citation type="submission" date="2017-07" db="EMBL/GenBank/DDBJ databases">
        <title>Recovery of genomes from metagenomes via a dereplication, aggregation, and scoring strategy.</title>
        <authorList>
            <person name="Sieber C.M."/>
            <person name="Probst A.J."/>
            <person name="Sharrar A."/>
            <person name="Thomas B.C."/>
            <person name="Hess M."/>
            <person name="Tringe S.G."/>
            <person name="Banfield J.F."/>
        </authorList>
    </citation>
    <scope>NUCLEOTIDE SEQUENCE [LARGE SCALE GENOMIC DNA]</scope>
    <source>
        <strain evidence="3">JGI_Cruoil_03_44_89</strain>
    </source>
</reference>
<dbReference type="InterPro" id="IPR007686">
    <property type="entry name" value="YutG/PgpA"/>
</dbReference>
<comment type="caution">
    <text evidence="3">The sequence shown here is derived from an EMBL/GenBank/DDBJ whole genome shotgun (WGS) entry which is preliminary data.</text>
</comment>
<feature type="transmembrane region" description="Helical" evidence="1">
    <location>
        <begin position="12"/>
        <end position="36"/>
    </location>
</feature>
<dbReference type="GO" id="GO:0006629">
    <property type="term" value="P:lipid metabolic process"/>
    <property type="evidence" value="ECO:0007669"/>
    <property type="project" value="InterPro"/>
</dbReference>
<dbReference type="CDD" id="cd06971">
    <property type="entry name" value="PgpA"/>
    <property type="match status" value="1"/>
</dbReference>
<feature type="transmembrane region" description="Helical" evidence="1">
    <location>
        <begin position="42"/>
        <end position="61"/>
    </location>
</feature>
<evidence type="ECO:0000256" key="1">
    <source>
        <dbReference type="SAM" id="Phobius"/>
    </source>
</evidence>
<feature type="domain" description="YutG/PgpA" evidence="2">
    <location>
        <begin position="10"/>
        <end position="144"/>
    </location>
</feature>